<dbReference type="InterPro" id="IPR017938">
    <property type="entry name" value="Riboflavin_synthase-like_b-brl"/>
</dbReference>
<evidence type="ECO:0000313" key="4">
    <source>
        <dbReference type="Proteomes" id="UP000249198"/>
    </source>
</evidence>
<dbReference type="SUPFAM" id="SSF54292">
    <property type="entry name" value="2Fe-2S ferredoxin-like"/>
    <property type="match status" value="1"/>
</dbReference>
<dbReference type="InterPro" id="IPR001433">
    <property type="entry name" value="OxRdtase_FAD/NAD-bd"/>
</dbReference>
<dbReference type="InterPro" id="IPR001041">
    <property type="entry name" value="2Fe-2S_ferredoxin-type"/>
</dbReference>
<reference evidence="3 4" key="1">
    <citation type="submission" date="2017-08" db="EMBL/GenBank/DDBJ databases">
        <title>Infants hospitalized years apart are colonized by the same room-sourced microbial strains.</title>
        <authorList>
            <person name="Brooks B."/>
            <person name="Olm M.R."/>
            <person name="Firek B.A."/>
            <person name="Baker R."/>
            <person name="Thomas B.C."/>
            <person name="Morowitz M.J."/>
            <person name="Banfield J.F."/>
        </authorList>
    </citation>
    <scope>NUCLEOTIDE SEQUENCE [LARGE SCALE GENOMIC DNA]</scope>
    <source>
        <strain evidence="3">S2_009_000_R2_77</strain>
    </source>
</reference>
<protein>
    <submittedName>
        <fullName evidence="3">FAD-binding oxidoreductase</fullName>
    </submittedName>
</protein>
<dbReference type="Proteomes" id="UP000249198">
    <property type="component" value="Unassembled WGS sequence"/>
</dbReference>
<dbReference type="Pfam" id="PF00175">
    <property type="entry name" value="NAD_binding_1"/>
    <property type="match status" value="1"/>
</dbReference>
<dbReference type="PRINTS" id="PR00410">
    <property type="entry name" value="PHEHYDRXLASE"/>
</dbReference>
<dbReference type="InterPro" id="IPR011576">
    <property type="entry name" value="Pyridox_Oxase_N"/>
</dbReference>
<evidence type="ECO:0000313" key="3">
    <source>
        <dbReference type="EMBL" id="PZP25832.1"/>
    </source>
</evidence>
<dbReference type="Gene3D" id="2.40.30.10">
    <property type="entry name" value="Translation factors"/>
    <property type="match status" value="1"/>
</dbReference>
<dbReference type="InterPro" id="IPR008333">
    <property type="entry name" value="Cbr1-like_FAD-bd_dom"/>
</dbReference>
<dbReference type="GO" id="GO:0051537">
    <property type="term" value="F:2 iron, 2 sulfur cluster binding"/>
    <property type="evidence" value="ECO:0007669"/>
    <property type="project" value="InterPro"/>
</dbReference>
<dbReference type="PROSITE" id="PS00197">
    <property type="entry name" value="2FE2S_FER_1"/>
    <property type="match status" value="1"/>
</dbReference>
<dbReference type="Pfam" id="PF01243">
    <property type="entry name" value="PNPOx_N"/>
    <property type="match status" value="1"/>
</dbReference>
<proteinExistence type="predicted"/>
<evidence type="ECO:0000259" key="2">
    <source>
        <dbReference type="PROSITE" id="PS51384"/>
    </source>
</evidence>
<dbReference type="InterPro" id="IPR039261">
    <property type="entry name" value="FNR_nucleotide-bd"/>
</dbReference>
<feature type="region of interest" description="Disordered" evidence="1">
    <location>
        <begin position="582"/>
        <end position="605"/>
    </location>
</feature>
<dbReference type="PANTHER" id="PTHR42815:SF2">
    <property type="entry name" value="FAD-BINDING, PUTATIVE (AFU_ORTHOLOGUE AFUA_6G07600)-RELATED"/>
    <property type="match status" value="1"/>
</dbReference>
<dbReference type="CDD" id="cd06184">
    <property type="entry name" value="flavohem_like_fad_nad_binding"/>
    <property type="match status" value="1"/>
</dbReference>
<dbReference type="GO" id="GO:0016491">
    <property type="term" value="F:oxidoreductase activity"/>
    <property type="evidence" value="ECO:0007669"/>
    <property type="project" value="InterPro"/>
</dbReference>
<dbReference type="SUPFAM" id="SSF52343">
    <property type="entry name" value="Ferredoxin reductase-like, C-terminal NADP-linked domain"/>
    <property type="match status" value="1"/>
</dbReference>
<dbReference type="Gene3D" id="2.30.110.10">
    <property type="entry name" value="Electron Transport, Fmn-binding Protein, Chain A"/>
    <property type="match status" value="1"/>
</dbReference>
<evidence type="ECO:0000256" key="1">
    <source>
        <dbReference type="SAM" id="MobiDB-lite"/>
    </source>
</evidence>
<dbReference type="Pfam" id="PF00970">
    <property type="entry name" value="FAD_binding_6"/>
    <property type="match status" value="1"/>
</dbReference>
<dbReference type="SUPFAM" id="SSF63380">
    <property type="entry name" value="Riboflavin synthase domain-like"/>
    <property type="match status" value="1"/>
</dbReference>
<dbReference type="EMBL" id="QFOH01000004">
    <property type="protein sequence ID" value="PZP25832.1"/>
    <property type="molecule type" value="Genomic_DNA"/>
</dbReference>
<dbReference type="InterPro" id="IPR012675">
    <property type="entry name" value="Beta-grasp_dom_sf"/>
</dbReference>
<dbReference type="AlphaFoldDB" id="A0A2W5F3R4"/>
<dbReference type="CDD" id="cd00207">
    <property type="entry name" value="fer2"/>
    <property type="match status" value="1"/>
</dbReference>
<dbReference type="InterPro" id="IPR012349">
    <property type="entry name" value="Split_barrel_FMN-bd"/>
</dbReference>
<dbReference type="Gene3D" id="3.10.20.30">
    <property type="match status" value="1"/>
</dbReference>
<comment type="caution">
    <text evidence="3">The sequence shown here is derived from an EMBL/GenBank/DDBJ whole genome shotgun (WGS) entry which is preliminary data.</text>
</comment>
<name>A0A2W5F3R4_9PSED</name>
<dbReference type="Gene3D" id="3.40.50.80">
    <property type="entry name" value="Nucleotide-binding domain of ferredoxin-NADP reductase (FNR) module"/>
    <property type="match status" value="1"/>
</dbReference>
<feature type="domain" description="FAD-binding FR-type" evidence="2">
    <location>
        <begin position="340"/>
        <end position="441"/>
    </location>
</feature>
<dbReference type="SUPFAM" id="SSF50475">
    <property type="entry name" value="FMN-binding split barrel"/>
    <property type="match status" value="1"/>
</dbReference>
<sequence>MPAMENHRTSPWHAGERALQQKIGVAERMEVAGQKFIRDYLPDQHRDFYQQLPFLVAGAVDGEGRPWATLLEGAEGFVTSADPKHLALAVEPDPQDPASSGLRAGDAVGLLGIELHSRRRNRVNGVITQASAGQLEIAVEHAFGNCPQYIQQRTYLRSPGDPAAGDPAPCGPAIRAPGQVLAALDADAAEMIASADTFFVASYVAHEDGRRSVDVSHRGGRPGFVKVDGNRLTIPDYAGNLHFNTLGNLQSNPRAGLLFVDFASGDVLQISGRTELILESPLIVAFEGAERLWTVDVERVVRRPAAVSIRWQFEGFAPTSLMTGTWAHAEQRLKQQEQRKHWHPWRVTRIEQESPDIRSLYLEAQDGVAVPFLPGQHIPLSLTLDGGEVLVRTYSLSSAPSDGHLRISIKAQGPASRHLHERLGVGDLLEIRHPLGSFTLDGEDGRPVVLLGAGVGITPLLSMARELVERIARQQRDQPVYLFQAGRRLQDLPFQGELLDLQQRAAGRLHLLRALSDAGENARLGVDYEIPGRLDLAHLQANLPLDDYDFYLCGPARFTQDLYDGLRRLNIPDARLHAEAFGPSTLRRQGDQQRATPVQPPPASAPVPVYFSASAKEARWTPQSGSLLELAESRGLNPDFSCRGGSCGTCRTRRLSGQVHYPNPPAELPDDDSVLICCAIPAHSENGVQPLVLDL</sequence>
<dbReference type="InterPro" id="IPR017927">
    <property type="entry name" value="FAD-bd_FR_type"/>
</dbReference>
<dbReference type="PROSITE" id="PS51384">
    <property type="entry name" value="FAD_FR"/>
    <property type="match status" value="1"/>
</dbReference>
<gene>
    <name evidence="3" type="ORF">DI599_04245</name>
</gene>
<dbReference type="PANTHER" id="PTHR42815">
    <property type="entry name" value="FAD-BINDING, PUTATIVE (AFU_ORTHOLOGUE AFUA_6G07600)-RELATED"/>
    <property type="match status" value="1"/>
</dbReference>
<dbReference type="InterPro" id="IPR036010">
    <property type="entry name" value="2Fe-2S_ferredoxin-like_sf"/>
</dbReference>
<accession>A0A2W5F3R4</accession>
<organism evidence="3 4">
    <name type="scientific">Pseudomonas kuykendallii</name>
    <dbReference type="NCBI Taxonomy" id="1007099"/>
    <lineage>
        <taxon>Bacteria</taxon>
        <taxon>Pseudomonadati</taxon>
        <taxon>Pseudomonadota</taxon>
        <taxon>Gammaproteobacteria</taxon>
        <taxon>Pseudomonadales</taxon>
        <taxon>Pseudomonadaceae</taxon>
        <taxon>Pseudomonas</taxon>
    </lineage>
</organism>
<dbReference type="Pfam" id="PF00111">
    <property type="entry name" value="Fer2"/>
    <property type="match status" value="1"/>
</dbReference>
<dbReference type="InterPro" id="IPR006058">
    <property type="entry name" value="2Fe2S_fd_BS"/>
</dbReference>